<dbReference type="EMBL" id="CAXDID020000347">
    <property type="protein sequence ID" value="CAL6080576.1"/>
    <property type="molecule type" value="Genomic_DNA"/>
</dbReference>
<comment type="caution">
    <text evidence="1">The sequence shown here is derived from an EMBL/GenBank/DDBJ whole genome shotgun (WGS) entry which is preliminary data.</text>
</comment>
<dbReference type="Proteomes" id="UP001642409">
    <property type="component" value="Unassembled WGS sequence"/>
</dbReference>
<proteinExistence type="predicted"/>
<organism evidence="1">
    <name type="scientific">Hexamita inflata</name>
    <dbReference type="NCBI Taxonomy" id="28002"/>
    <lineage>
        <taxon>Eukaryota</taxon>
        <taxon>Metamonada</taxon>
        <taxon>Diplomonadida</taxon>
        <taxon>Hexamitidae</taxon>
        <taxon>Hexamitinae</taxon>
        <taxon>Hexamita</taxon>
    </lineage>
</organism>
<name>A0AA86RHW3_9EUKA</name>
<gene>
    <name evidence="2" type="ORF">HINF_LOCUS59932</name>
    <name evidence="1" type="ORF">HINF_LOCUS62306</name>
</gene>
<keyword evidence="3" id="KW-1185">Reference proteome</keyword>
<protein>
    <submittedName>
        <fullName evidence="2">Hypothetical_protein</fullName>
    </submittedName>
</protein>
<sequence>MSDSRNQEFVQLCWGYMLACIASEFISRDSSVDKHSQLNWWCPSCSWYQVQQESGFLIQMQNLRMPSFNEPQRLSSSKTEWKIWIDHAQYYVIQLIQSISKTKIERFSISCHYNQ</sequence>
<evidence type="ECO:0000313" key="3">
    <source>
        <dbReference type="Proteomes" id="UP001642409"/>
    </source>
</evidence>
<accession>A0AA86RHW3</accession>
<reference evidence="2 3" key="2">
    <citation type="submission" date="2024-07" db="EMBL/GenBank/DDBJ databases">
        <authorList>
            <person name="Akdeniz Z."/>
        </authorList>
    </citation>
    <scope>NUCLEOTIDE SEQUENCE [LARGE SCALE GENOMIC DNA]</scope>
</reference>
<evidence type="ECO:0000313" key="1">
    <source>
        <dbReference type="EMBL" id="CAI9974661.1"/>
    </source>
</evidence>
<dbReference type="AlphaFoldDB" id="A0AA86RHW3"/>
<dbReference type="EMBL" id="CATOUU010001153">
    <property type="protein sequence ID" value="CAI9974661.1"/>
    <property type="molecule type" value="Genomic_DNA"/>
</dbReference>
<evidence type="ECO:0000313" key="2">
    <source>
        <dbReference type="EMBL" id="CAL6080576.1"/>
    </source>
</evidence>
<reference evidence="1" key="1">
    <citation type="submission" date="2023-06" db="EMBL/GenBank/DDBJ databases">
        <authorList>
            <person name="Kurt Z."/>
        </authorList>
    </citation>
    <scope>NUCLEOTIDE SEQUENCE</scope>
</reference>